<comment type="caution">
    <text evidence="3">The sequence shown here is derived from an EMBL/GenBank/DDBJ whole genome shotgun (WGS) entry which is preliminary data.</text>
</comment>
<evidence type="ECO:0000259" key="2">
    <source>
        <dbReference type="Pfam" id="PF26436"/>
    </source>
</evidence>
<organism evidence="3 4">
    <name type="scientific">Natribaculum luteum</name>
    <dbReference type="NCBI Taxonomy" id="1586232"/>
    <lineage>
        <taxon>Archaea</taxon>
        <taxon>Methanobacteriati</taxon>
        <taxon>Methanobacteriota</taxon>
        <taxon>Stenosarchaea group</taxon>
        <taxon>Halobacteria</taxon>
        <taxon>Halobacteriales</taxon>
        <taxon>Natrialbaceae</taxon>
        <taxon>Natribaculum</taxon>
    </lineage>
</organism>
<dbReference type="Proteomes" id="UP001595821">
    <property type="component" value="Unassembled WGS sequence"/>
</dbReference>
<accession>A0ABD5P3M0</accession>
<protein>
    <recommendedName>
        <fullName evidence="2">DUF8119 domain-containing protein</fullName>
    </recommendedName>
</protein>
<keyword evidence="1" id="KW-1133">Transmembrane helix</keyword>
<feature type="transmembrane region" description="Helical" evidence="1">
    <location>
        <begin position="27"/>
        <end position="49"/>
    </location>
</feature>
<dbReference type="RefSeq" id="WP_246966601.1">
    <property type="nucleotide sequence ID" value="NZ_CP095397.1"/>
</dbReference>
<reference evidence="3 4" key="1">
    <citation type="journal article" date="2014" name="Int. J. Syst. Evol. Microbiol.">
        <title>Complete genome sequence of Corynebacterium casei LMG S-19264T (=DSM 44701T), isolated from a smear-ripened cheese.</title>
        <authorList>
            <consortium name="US DOE Joint Genome Institute (JGI-PGF)"/>
            <person name="Walter F."/>
            <person name="Albersmeier A."/>
            <person name="Kalinowski J."/>
            <person name="Ruckert C."/>
        </authorList>
    </citation>
    <scope>NUCLEOTIDE SEQUENCE [LARGE SCALE GENOMIC DNA]</scope>
    <source>
        <strain evidence="3 4">IBRC-M 10912</strain>
    </source>
</reference>
<dbReference type="AlphaFoldDB" id="A0ABD5P3M0"/>
<feature type="domain" description="DUF8119" evidence="2">
    <location>
        <begin position="14"/>
        <end position="76"/>
    </location>
</feature>
<dbReference type="EMBL" id="JBHSDJ010000128">
    <property type="protein sequence ID" value="MFC4248843.1"/>
    <property type="molecule type" value="Genomic_DNA"/>
</dbReference>
<sequence length="79" mass="8844">MTDDRETDREPNRASPWRAAVRNSWRLLLDLAVVGLWVLLVTLVALSAGLSRVQFYGLVFLGVVAYVQVTSGWERLGRG</sequence>
<dbReference type="Pfam" id="PF26436">
    <property type="entry name" value="DUF8119"/>
    <property type="match status" value="1"/>
</dbReference>
<dbReference type="GeneID" id="71854527"/>
<proteinExistence type="predicted"/>
<evidence type="ECO:0000256" key="1">
    <source>
        <dbReference type="SAM" id="Phobius"/>
    </source>
</evidence>
<gene>
    <name evidence="3" type="ORF">ACFOZ7_18255</name>
</gene>
<keyword evidence="1" id="KW-0472">Membrane</keyword>
<evidence type="ECO:0000313" key="3">
    <source>
        <dbReference type="EMBL" id="MFC4248843.1"/>
    </source>
</evidence>
<feature type="transmembrane region" description="Helical" evidence="1">
    <location>
        <begin position="55"/>
        <end position="73"/>
    </location>
</feature>
<keyword evidence="1" id="KW-0812">Transmembrane</keyword>
<name>A0ABD5P3M0_9EURY</name>
<evidence type="ECO:0000313" key="4">
    <source>
        <dbReference type="Proteomes" id="UP001595821"/>
    </source>
</evidence>
<dbReference type="InterPro" id="IPR058432">
    <property type="entry name" value="DUF8119"/>
</dbReference>